<dbReference type="Proteomes" id="UP000525652">
    <property type="component" value="Unassembled WGS sequence"/>
</dbReference>
<sequence>MKIPPSLLLLSWVLSASAALADGEEISLAEAIQPRSEEARWDFSSYFFMGDQMVPGGTGREKVVEIREIEGVTIYRVEFLVDVRGFLDRLSGSPLDPDAYSYYWEYFDEEGSHNFSEDWDDPQAPVSLEDFDLTIPYPVEKGVTYSFGDADYEVIDLDRKIEVPAGTFDTVVYQMVNRYSDDPQGKDRQRYFMAPGVGLVRWEMDVVDDEGNWVLDARDDLFSYSL</sequence>
<accession>A0A7X1AWP3</accession>
<dbReference type="RefSeq" id="WP_185692089.1">
    <property type="nucleotide sequence ID" value="NZ_JACHVA010000053.1"/>
</dbReference>
<dbReference type="Gene3D" id="2.40.360.20">
    <property type="match status" value="1"/>
</dbReference>
<evidence type="ECO:0000313" key="3">
    <source>
        <dbReference type="Proteomes" id="UP000525652"/>
    </source>
</evidence>
<evidence type="ECO:0000313" key="2">
    <source>
        <dbReference type="EMBL" id="MBC2601373.1"/>
    </source>
</evidence>
<dbReference type="EMBL" id="JACHVA010000053">
    <property type="protein sequence ID" value="MBC2601373.1"/>
    <property type="molecule type" value="Genomic_DNA"/>
</dbReference>
<reference evidence="2 3" key="1">
    <citation type="submission" date="2020-07" db="EMBL/GenBank/DDBJ databases">
        <authorList>
            <person name="Feng X."/>
        </authorList>
    </citation>
    <scope>NUCLEOTIDE SEQUENCE [LARGE SCALE GENOMIC DNA]</scope>
    <source>
        <strain evidence="2 3">JCM14086</strain>
    </source>
</reference>
<comment type="caution">
    <text evidence="2">The sequence shown here is derived from an EMBL/GenBank/DDBJ whole genome shotgun (WGS) entry which is preliminary data.</text>
</comment>
<organism evidence="2 3">
    <name type="scientific">Puniceicoccus vermicola</name>
    <dbReference type="NCBI Taxonomy" id="388746"/>
    <lineage>
        <taxon>Bacteria</taxon>
        <taxon>Pseudomonadati</taxon>
        <taxon>Verrucomicrobiota</taxon>
        <taxon>Opitutia</taxon>
        <taxon>Puniceicoccales</taxon>
        <taxon>Puniceicoccaceae</taxon>
        <taxon>Puniceicoccus</taxon>
    </lineage>
</organism>
<proteinExistence type="predicted"/>
<evidence type="ECO:0008006" key="4">
    <source>
        <dbReference type="Google" id="ProtNLM"/>
    </source>
</evidence>
<feature type="signal peptide" evidence="1">
    <location>
        <begin position="1"/>
        <end position="21"/>
    </location>
</feature>
<protein>
    <recommendedName>
        <fullName evidence="4">DUF3108 domain-containing protein</fullName>
    </recommendedName>
</protein>
<keyword evidence="1" id="KW-0732">Signal</keyword>
<gene>
    <name evidence="2" type="ORF">H5P30_06240</name>
</gene>
<feature type="chain" id="PRO_5030995022" description="DUF3108 domain-containing protein" evidence="1">
    <location>
        <begin position="22"/>
        <end position="226"/>
    </location>
</feature>
<keyword evidence="3" id="KW-1185">Reference proteome</keyword>
<evidence type="ECO:0000256" key="1">
    <source>
        <dbReference type="SAM" id="SignalP"/>
    </source>
</evidence>
<name>A0A7X1AWP3_9BACT</name>
<dbReference type="AlphaFoldDB" id="A0A7X1AWP3"/>